<dbReference type="PROSITE" id="PS50835">
    <property type="entry name" value="IG_LIKE"/>
    <property type="match status" value="6"/>
</dbReference>
<feature type="compositionally biased region" description="Low complexity" evidence="13">
    <location>
        <begin position="772"/>
        <end position="788"/>
    </location>
</feature>
<evidence type="ECO:0000256" key="4">
    <source>
        <dbReference type="ARBA" id="ARBA00023136"/>
    </source>
</evidence>
<dbReference type="InterPro" id="IPR000719">
    <property type="entry name" value="Prot_kinase_dom"/>
</dbReference>
<keyword evidence="6" id="KW-0675">Receptor</keyword>
<feature type="binding site" evidence="11">
    <location>
        <position position="948"/>
    </location>
    <ligand>
        <name>Mg(2+)</name>
        <dbReference type="ChEBI" id="CHEBI:18420"/>
    </ligand>
</feature>
<keyword evidence="11" id="KW-0460">Magnesium</keyword>
<dbReference type="GO" id="GO:0046872">
    <property type="term" value="F:metal ion binding"/>
    <property type="evidence" value="ECO:0007669"/>
    <property type="project" value="UniProtKB-KW"/>
</dbReference>
<dbReference type="PIRSF" id="PIRSF000615">
    <property type="entry name" value="TyrPK_CSF1-R"/>
    <property type="match status" value="1"/>
</dbReference>
<feature type="domain" description="Protein kinase" evidence="16">
    <location>
        <begin position="805"/>
        <end position="1078"/>
    </location>
</feature>
<evidence type="ECO:0008006" key="20">
    <source>
        <dbReference type="Google" id="ProtNLM"/>
    </source>
</evidence>
<feature type="domain" description="Ig-like" evidence="17">
    <location>
        <begin position="22"/>
        <end position="111"/>
    </location>
</feature>
<dbReference type="OrthoDB" id="2413561at2759"/>
<dbReference type="PROSITE" id="PS00109">
    <property type="entry name" value="PROTEIN_KINASE_TYR"/>
    <property type="match status" value="1"/>
</dbReference>
<evidence type="ECO:0000256" key="7">
    <source>
        <dbReference type="ARBA" id="ARBA00023180"/>
    </source>
</evidence>
<evidence type="ECO:0000256" key="11">
    <source>
        <dbReference type="PIRSR" id="PIRSR000615-3"/>
    </source>
</evidence>
<dbReference type="Gene3D" id="2.60.40.10">
    <property type="entry name" value="Immunoglobulins"/>
    <property type="match status" value="7"/>
</dbReference>
<reference evidence="18" key="1">
    <citation type="submission" date="2022-08" db="UniProtKB">
        <authorList>
            <consortium name="EnsemblMetazoa"/>
        </authorList>
    </citation>
    <scope>IDENTIFICATION</scope>
    <source>
        <strain evidence="18">05x7-T-G4-1.051#20</strain>
    </source>
</reference>
<dbReference type="SMART" id="SM00408">
    <property type="entry name" value="IGc2"/>
    <property type="match status" value="6"/>
</dbReference>
<feature type="signal peptide" evidence="15">
    <location>
        <begin position="1"/>
        <end position="20"/>
    </location>
</feature>
<dbReference type="InterPro" id="IPR008266">
    <property type="entry name" value="Tyr_kinase_AS"/>
</dbReference>
<proteinExistence type="predicted"/>
<evidence type="ECO:0000256" key="3">
    <source>
        <dbReference type="ARBA" id="ARBA00022989"/>
    </source>
</evidence>
<keyword evidence="8" id="KW-0393">Immunoglobulin domain</keyword>
<feature type="binding site" evidence="10">
    <location>
        <position position="947"/>
    </location>
    <ligand>
        <name>ATP</name>
        <dbReference type="ChEBI" id="CHEBI:30616"/>
    </ligand>
</feature>
<dbReference type="Pfam" id="PF07714">
    <property type="entry name" value="PK_Tyr_Ser-Thr"/>
    <property type="match status" value="1"/>
</dbReference>
<dbReference type="Pfam" id="PF13927">
    <property type="entry name" value="Ig_3"/>
    <property type="match status" value="3"/>
</dbReference>
<sequence length="1095" mass="124595">MDDRNWRIIIFVSLFHIVLSQDTFYFSSKPEDMDVIEGSEVLLRCDVSNRQHIVFSWAHNNKPIVPTSRRFQEGSHLHILRVTREEDSGTFSCIATNKTSGYSLVSEAALNIQWIDKIATVELKRPKPEELVLNTEVLLKCQITGNPDLLFDWYHNTFRLFNKNRIKILDKGSKVRITNVTAEDNGIYSCRAENTAGARYSSENFLLNVKALGTPHLIESQFTRSLTVLRNDPARLDCPFTEAVRVDWFSLHEKISNSSRYQVFENGSLYFPRVRSSDEGIYRCEGLGANRRIPSQTFTSEIFIASLEEFKMESFEPRLISNFPIVIPMHTRFVVKVFPPDGRPKPTLEWRDRSGLVIGPSGNIHVNETDLIFERPQEMDSGNYTAIIRNIAGEKLQKVWIIVSVPPTIRRPPLNMAVQEDSPAILSCQVSGTPYPVTTVIWEKDGQLIRMGSMRHIIDLEHGTLTIQQTEMADAGTYKCVANTTGQSLVESQGAYLHVKKKLKFSPPPENSHIELYHDASVTCKAEGDGPVRISWMKSSPVNTASHFTTMGGTMNFFKVQRSDEGMYTCTASNDKQGSINTTVYIDVVERPRFQVLPKNMTIYEGHPAMLHCVAIGDPRPDIHWDKNYFQDIDSSRIKLFPNGTLFIAKVYMEDQGRYGCVASNVAGKVRIEAFLTVTTSIDFTMGKSTDDGSDMMKTIIIAVCSAGAYLALVIALTAYCSYRLLMQRKNRKATTKSENGHLAAEQHELLVKERDSESRNQCRSDSDNRSHASGLSSHPSQSSSSYTRSRRGSLDRLVYPRQNLSSIGMLGNGVFGDIFLAKARDIRDVEPETLVVVKSLLMKDEHLFFEFRQEMEMYSKLDHPFIVKLLGVCRDLEPHFMIMEYCDWGDLKQFLLATRGHINGRPFPSRVPPLTLAQKLTMYNQIALGMEHLSNHRFIHKDLAARNILLTSRMELKISSLSMCRDVYAGEYFFHNQSFLPLRWTAPEVLQKNDYSTKSDVWAYGVFMWEVFSLGELPYPTLTDEEVFRKLKCCDIQLPLTEQIPIELRDVIRKCLSENPRDRPQFTELCLLLSELMTKCQTVNLPVSISPHPV</sequence>
<dbReference type="Proteomes" id="UP000005408">
    <property type="component" value="Unassembled WGS sequence"/>
</dbReference>
<keyword evidence="5" id="KW-1015">Disulfide bond</keyword>
<dbReference type="Gene3D" id="3.30.200.20">
    <property type="entry name" value="Phosphorylase Kinase, domain 1"/>
    <property type="match status" value="1"/>
</dbReference>
<dbReference type="InterPro" id="IPR013783">
    <property type="entry name" value="Ig-like_fold"/>
</dbReference>
<evidence type="ECO:0000256" key="15">
    <source>
        <dbReference type="SAM" id="SignalP"/>
    </source>
</evidence>
<feature type="domain" description="Ig-like" evidence="17">
    <location>
        <begin position="407"/>
        <end position="490"/>
    </location>
</feature>
<evidence type="ECO:0000256" key="2">
    <source>
        <dbReference type="ARBA" id="ARBA00022692"/>
    </source>
</evidence>
<feature type="compositionally biased region" description="Basic and acidic residues" evidence="13">
    <location>
        <begin position="753"/>
        <end position="771"/>
    </location>
</feature>
<evidence type="ECO:0000256" key="8">
    <source>
        <dbReference type="ARBA" id="ARBA00023319"/>
    </source>
</evidence>
<dbReference type="PROSITE" id="PS00107">
    <property type="entry name" value="PROTEIN_KINASE_ATP"/>
    <property type="match status" value="1"/>
</dbReference>
<keyword evidence="10 12" id="KW-0067">ATP-binding</keyword>
<name>A0A8W8I7G8_MAGGI</name>
<dbReference type="Pfam" id="PF07679">
    <property type="entry name" value="I-set"/>
    <property type="match status" value="3"/>
</dbReference>
<feature type="active site" description="Proton acceptor" evidence="9">
    <location>
        <position position="943"/>
    </location>
</feature>
<dbReference type="EnsemblMetazoa" id="G12961.3">
    <property type="protein sequence ID" value="G12961.3:cds"/>
    <property type="gene ID" value="G12961"/>
</dbReference>
<keyword evidence="2 14" id="KW-0812">Transmembrane</keyword>
<dbReference type="InterPro" id="IPR007110">
    <property type="entry name" value="Ig-like_dom"/>
</dbReference>
<evidence type="ECO:0000256" key="5">
    <source>
        <dbReference type="ARBA" id="ARBA00023157"/>
    </source>
</evidence>
<evidence type="ECO:0000256" key="13">
    <source>
        <dbReference type="SAM" id="MobiDB-lite"/>
    </source>
</evidence>
<accession>A0A8W8I7G8</accession>
<dbReference type="CDD" id="cd00096">
    <property type="entry name" value="Ig"/>
    <property type="match status" value="2"/>
</dbReference>
<feature type="chain" id="PRO_5036471290" description="Receptor protein-tyrosine kinase" evidence="15">
    <location>
        <begin position="21"/>
        <end position="1095"/>
    </location>
</feature>
<dbReference type="SUPFAM" id="SSF48726">
    <property type="entry name" value="Immunoglobulin"/>
    <property type="match status" value="7"/>
</dbReference>
<dbReference type="PANTHER" id="PTHR10075:SF102">
    <property type="entry name" value="OFF-TRACK2-RELATED"/>
    <property type="match status" value="1"/>
</dbReference>
<dbReference type="SMART" id="SM00409">
    <property type="entry name" value="IG"/>
    <property type="match status" value="7"/>
</dbReference>
<dbReference type="SUPFAM" id="SSF56112">
    <property type="entry name" value="Protein kinase-like (PK-like)"/>
    <property type="match status" value="1"/>
</dbReference>
<feature type="transmembrane region" description="Helical" evidence="14">
    <location>
        <begin position="700"/>
        <end position="723"/>
    </location>
</feature>
<dbReference type="AlphaFoldDB" id="A0A8W8I7G8"/>
<evidence type="ECO:0000256" key="10">
    <source>
        <dbReference type="PIRSR" id="PIRSR000615-2"/>
    </source>
</evidence>
<keyword evidence="3 14" id="KW-1133">Transmembrane helix</keyword>
<keyword evidence="19" id="KW-1185">Reference proteome</keyword>
<feature type="domain" description="Ig-like" evidence="17">
    <location>
        <begin position="509"/>
        <end position="581"/>
    </location>
</feature>
<organism evidence="18 19">
    <name type="scientific">Magallana gigas</name>
    <name type="common">Pacific oyster</name>
    <name type="synonym">Crassostrea gigas</name>
    <dbReference type="NCBI Taxonomy" id="29159"/>
    <lineage>
        <taxon>Eukaryota</taxon>
        <taxon>Metazoa</taxon>
        <taxon>Spiralia</taxon>
        <taxon>Lophotrochozoa</taxon>
        <taxon>Mollusca</taxon>
        <taxon>Bivalvia</taxon>
        <taxon>Autobranchia</taxon>
        <taxon>Pteriomorphia</taxon>
        <taxon>Ostreida</taxon>
        <taxon>Ostreoidea</taxon>
        <taxon>Ostreidae</taxon>
        <taxon>Magallana</taxon>
    </lineage>
</organism>
<feature type="domain" description="Ig-like" evidence="17">
    <location>
        <begin position="592"/>
        <end position="677"/>
    </location>
</feature>
<feature type="binding site" evidence="12">
    <location>
        <position position="839"/>
    </location>
    <ligand>
        <name>ATP</name>
        <dbReference type="ChEBI" id="CHEBI:30616"/>
    </ligand>
</feature>
<dbReference type="GO" id="GO:0004672">
    <property type="term" value="F:protein kinase activity"/>
    <property type="evidence" value="ECO:0007669"/>
    <property type="project" value="InterPro"/>
</dbReference>
<protein>
    <recommendedName>
        <fullName evidence="20">Receptor protein-tyrosine kinase</fullName>
    </recommendedName>
</protein>
<dbReference type="PROSITE" id="PS50011">
    <property type="entry name" value="PROTEIN_KINASE_DOM"/>
    <property type="match status" value="1"/>
</dbReference>
<dbReference type="FunFam" id="2.60.40.10:FF:000032">
    <property type="entry name" value="palladin isoform X1"/>
    <property type="match status" value="2"/>
</dbReference>
<feature type="region of interest" description="Disordered" evidence="13">
    <location>
        <begin position="753"/>
        <end position="790"/>
    </location>
</feature>
<evidence type="ECO:0000313" key="18">
    <source>
        <dbReference type="EnsemblMetazoa" id="G12961.3:cds"/>
    </source>
</evidence>
<keyword evidence="11" id="KW-0479">Metal-binding</keyword>
<evidence type="ECO:0000256" key="14">
    <source>
        <dbReference type="SAM" id="Phobius"/>
    </source>
</evidence>
<dbReference type="InterPro" id="IPR003599">
    <property type="entry name" value="Ig_sub"/>
</dbReference>
<comment type="subcellular location">
    <subcellularLocation>
        <location evidence="1">Membrane</location>
        <topology evidence="1">Single-pass membrane protein</topology>
    </subcellularLocation>
</comment>
<evidence type="ECO:0000256" key="9">
    <source>
        <dbReference type="PIRSR" id="PIRSR000615-1"/>
    </source>
</evidence>
<dbReference type="InterPro" id="IPR001245">
    <property type="entry name" value="Ser-Thr/Tyr_kinase_cat_dom"/>
</dbReference>
<dbReference type="OMA" id="WWERNHE"/>
<keyword evidence="15" id="KW-0732">Signal</keyword>
<evidence type="ECO:0000256" key="12">
    <source>
        <dbReference type="PROSITE-ProRule" id="PRU10141"/>
    </source>
</evidence>
<dbReference type="PRINTS" id="PR00109">
    <property type="entry name" value="TYRKINASE"/>
</dbReference>
<keyword evidence="4 14" id="KW-0472">Membrane</keyword>
<dbReference type="GO" id="GO:0016020">
    <property type="term" value="C:membrane"/>
    <property type="evidence" value="ECO:0007669"/>
    <property type="project" value="UniProtKB-SubCell"/>
</dbReference>
<dbReference type="InterPro" id="IPR036179">
    <property type="entry name" value="Ig-like_dom_sf"/>
</dbReference>
<dbReference type="GO" id="GO:0005524">
    <property type="term" value="F:ATP binding"/>
    <property type="evidence" value="ECO:0007669"/>
    <property type="project" value="UniProtKB-UniRule"/>
</dbReference>
<evidence type="ECO:0000256" key="1">
    <source>
        <dbReference type="ARBA" id="ARBA00004167"/>
    </source>
</evidence>
<dbReference type="InterPro" id="IPR013098">
    <property type="entry name" value="Ig_I-set"/>
</dbReference>
<dbReference type="InterPro" id="IPR003598">
    <property type="entry name" value="Ig_sub2"/>
</dbReference>
<dbReference type="Gene3D" id="1.10.510.10">
    <property type="entry name" value="Transferase(Phosphotransferase) domain 1"/>
    <property type="match status" value="1"/>
</dbReference>
<evidence type="ECO:0000313" key="19">
    <source>
        <dbReference type="Proteomes" id="UP000005408"/>
    </source>
</evidence>
<feature type="domain" description="Ig-like" evidence="17">
    <location>
        <begin position="215"/>
        <end position="284"/>
    </location>
</feature>
<keyword evidence="10 12" id="KW-0547">Nucleotide-binding</keyword>
<dbReference type="FunFam" id="1.10.510.10:FF:000200">
    <property type="entry name" value="inactive tyrosine-protein kinase 7"/>
    <property type="match status" value="1"/>
</dbReference>
<feature type="domain" description="Ig-like" evidence="17">
    <location>
        <begin position="116"/>
        <end position="206"/>
    </location>
</feature>
<dbReference type="PANTHER" id="PTHR10075">
    <property type="entry name" value="BASIGIN RELATED"/>
    <property type="match status" value="1"/>
</dbReference>
<dbReference type="InterPro" id="IPR017441">
    <property type="entry name" value="Protein_kinase_ATP_BS"/>
</dbReference>
<keyword evidence="7" id="KW-0325">Glycoprotein</keyword>
<evidence type="ECO:0000256" key="6">
    <source>
        <dbReference type="ARBA" id="ARBA00023170"/>
    </source>
</evidence>
<dbReference type="InterPro" id="IPR011009">
    <property type="entry name" value="Kinase-like_dom_sf"/>
</dbReference>
<evidence type="ECO:0000259" key="17">
    <source>
        <dbReference type="PROSITE" id="PS50835"/>
    </source>
</evidence>
<evidence type="ECO:0000259" key="16">
    <source>
        <dbReference type="PROSITE" id="PS50011"/>
    </source>
</evidence>